<keyword evidence="1" id="KW-0223">Dioxygenase</keyword>
<reference evidence="1 2" key="1">
    <citation type="submission" date="2018-06" db="EMBL/GenBank/DDBJ databases">
        <title>Paenibacillus montanisoli sp. nov., isolated from mountain area soil.</title>
        <authorList>
            <person name="Wu M."/>
        </authorList>
    </citation>
    <scope>NUCLEOTIDE SEQUENCE [LARGE SCALE GENOMIC DNA]</scope>
    <source>
        <strain evidence="1 2">RA17</strain>
    </source>
</reference>
<keyword evidence="1" id="KW-0560">Oxidoreductase</keyword>
<gene>
    <name evidence="1" type="ORF">DL346_14485</name>
</gene>
<dbReference type="OrthoDB" id="183023at2"/>
<dbReference type="Proteomes" id="UP000249260">
    <property type="component" value="Unassembled WGS sequence"/>
</dbReference>
<dbReference type="InterPro" id="IPR008775">
    <property type="entry name" value="Phytyl_CoA_dOase-like"/>
</dbReference>
<dbReference type="EMBL" id="QLUW01000002">
    <property type="protein sequence ID" value="RAP76918.1"/>
    <property type="molecule type" value="Genomic_DNA"/>
</dbReference>
<evidence type="ECO:0000313" key="1">
    <source>
        <dbReference type="EMBL" id="RAP76918.1"/>
    </source>
</evidence>
<sequence>MVKIGKHAFEMGSKYLTELRESNDILDDAEALRARMDEDGYLLIRGFHDKETVKRARIELLQDLEKQGKLDASAPLEEAVINKHHDGRFTFQDNEHTPMLLELVNSDRTMAFFDRFLGGESMTFDFKWPRVVDHGRFTGAHYDVVYMGQGTKNLFTLWTPLGDVSYEMGGICLCLGSQHFDAIKRTYGQMDVDRDNIEGDFSRNPLELVEKYGGRWATTEFQSGDALIFGMYMMHASLTNTSDRYRLSVDTRYQLRSEAIDDRWVGKKPKGHYAWGKSAPPKAMAEARKEWNI</sequence>
<keyword evidence="2" id="KW-1185">Reference proteome</keyword>
<protein>
    <submittedName>
        <fullName evidence="1">Phytanoyl-CoA dioxygenase</fullName>
    </submittedName>
</protein>
<name>A0A328U2A2_9BACL</name>
<evidence type="ECO:0000313" key="2">
    <source>
        <dbReference type="Proteomes" id="UP000249260"/>
    </source>
</evidence>
<dbReference type="Gene3D" id="2.60.120.620">
    <property type="entry name" value="q2cbj1_9rhob like domain"/>
    <property type="match status" value="1"/>
</dbReference>
<dbReference type="SUPFAM" id="SSF51197">
    <property type="entry name" value="Clavaminate synthase-like"/>
    <property type="match status" value="1"/>
</dbReference>
<dbReference type="AlphaFoldDB" id="A0A328U2A2"/>
<organism evidence="1 2">
    <name type="scientific">Paenibacillus montanisoli</name>
    <dbReference type="NCBI Taxonomy" id="2081970"/>
    <lineage>
        <taxon>Bacteria</taxon>
        <taxon>Bacillati</taxon>
        <taxon>Bacillota</taxon>
        <taxon>Bacilli</taxon>
        <taxon>Bacillales</taxon>
        <taxon>Paenibacillaceae</taxon>
        <taxon>Paenibacillus</taxon>
    </lineage>
</organism>
<proteinExistence type="predicted"/>
<dbReference type="PANTHER" id="PTHR40128">
    <property type="entry name" value="EXPRESSED PROTEIN"/>
    <property type="match status" value="1"/>
</dbReference>
<comment type="caution">
    <text evidence="1">The sequence shown here is derived from an EMBL/GenBank/DDBJ whole genome shotgun (WGS) entry which is preliminary data.</text>
</comment>
<dbReference type="GO" id="GO:0016706">
    <property type="term" value="F:2-oxoglutarate-dependent dioxygenase activity"/>
    <property type="evidence" value="ECO:0007669"/>
    <property type="project" value="UniProtKB-ARBA"/>
</dbReference>
<accession>A0A328U2A2</accession>
<dbReference type="Pfam" id="PF05721">
    <property type="entry name" value="PhyH"/>
    <property type="match status" value="1"/>
</dbReference>
<dbReference type="PANTHER" id="PTHR40128:SF1">
    <property type="entry name" value="PHYTANOYL-COA HYDROXYLASE"/>
    <property type="match status" value="1"/>
</dbReference>